<dbReference type="AlphaFoldDB" id="A0A1R3SYB5"/>
<evidence type="ECO:0000313" key="1">
    <source>
        <dbReference type="EMBL" id="SCD19900.1"/>
    </source>
</evidence>
<evidence type="ECO:0000313" key="2">
    <source>
        <dbReference type="Proteomes" id="UP000187464"/>
    </source>
</evidence>
<dbReference type="KEGG" id="psac:PSM36_1075"/>
<accession>A0A1R3SYB5</accession>
<keyword evidence="2" id="KW-1185">Reference proteome</keyword>
<dbReference type="STRING" id="1642647.PSM36_1075"/>
<reference evidence="1 2" key="1">
    <citation type="submission" date="2016-08" db="EMBL/GenBank/DDBJ databases">
        <authorList>
            <person name="Seilhamer J.J."/>
        </authorList>
    </citation>
    <scope>NUCLEOTIDE SEQUENCE [LARGE SCALE GENOMIC DNA]</scope>
    <source>
        <strain evidence="1">M3/6</strain>
    </source>
</reference>
<dbReference type="EMBL" id="LT605205">
    <property type="protein sequence ID" value="SCD19900.1"/>
    <property type="molecule type" value="Genomic_DNA"/>
</dbReference>
<organism evidence="1 2">
    <name type="scientific">Proteiniphilum saccharofermentans</name>
    <dbReference type="NCBI Taxonomy" id="1642647"/>
    <lineage>
        <taxon>Bacteria</taxon>
        <taxon>Pseudomonadati</taxon>
        <taxon>Bacteroidota</taxon>
        <taxon>Bacteroidia</taxon>
        <taxon>Bacteroidales</taxon>
        <taxon>Dysgonomonadaceae</taxon>
        <taxon>Proteiniphilum</taxon>
    </lineage>
</organism>
<gene>
    <name evidence="1" type="ORF">PSM36_1075</name>
</gene>
<dbReference type="Proteomes" id="UP000187464">
    <property type="component" value="Chromosome I"/>
</dbReference>
<name>A0A1R3SYB5_9BACT</name>
<protein>
    <recommendedName>
        <fullName evidence="3">mRNA-degrading endonuclease RelE</fullName>
    </recommendedName>
</protein>
<sequence length="110" mass="12548">MNFRIIPTPNFEKEAKALQKKYPSFKSDLMVLATALLKDPKQGVEVYKNCYKVRFPIKSKGKGKSGGGRLITCVKVTQEKIYLLSVFDKSEKETITDNFLRQLLSKLDKS</sequence>
<evidence type="ECO:0008006" key="3">
    <source>
        <dbReference type="Google" id="ProtNLM"/>
    </source>
</evidence>
<proteinExistence type="predicted"/>
<dbReference type="RefSeq" id="WP_076929484.1">
    <property type="nucleotide sequence ID" value="NZ_LT605205.1"/>
</dbReference>